<protein>
    <submittedName>
        <fullName evidence="3">Uncharacterized protein</fullName>
    </submittedName>
</protein>
<name>A0A517L9X5_9PEZI</name>
<accession>A0A517L9X5</accession>
<evidence type="ECO:0000256" key="2">
    <source>
        <dbReference type="SAM" id="SignalP"/>
    </source>
</evidence>
<keyword evidence="2" id="KW-0732">Signal</keyword>
<evidence type="ECO:0000313" key="4">
    <source>
        <dbReference type="Proteomes" id="UP000316270"/>
    </source>
</evidence>
<dbReference type="EMBL" id="CP042191">
    <property type="protein sequence ID" value="QDS72438.1"/>
    <property type="molecule type" value="Genomic_DNA"/>
</dbReference>
<feature type="signal peptide" evidence="2">
    <location>
        <begin position="1"/>
        <end position="18"/>
    </location>
</feature>
<dbReference type="AlphaFoldDB" id="A0A517L9X5"/>
<feature type="region of interest" description="Disordered" evidence="1">
    <location>
        <begin position="39"/>
        <end position="75"/>
    </location>
</feature>
<gene>
    <name evidence="3" type="ORF">FKW77_009280</name>
</gene>
<evidence type="ECO:0000313" key="3">
    <source>
        <dbReference type="EMBL" id="QDS72438.1"/>
    </source>
</evidence>
<dbReference type="Proteomes" id="UP000316270">
    <property type="component" value="Chromosome 7"/>
</dbReference>
<sequence length="83" mass="9418">MKVTFLAPLFYLVYPAISSTDFTYTPRIVDADVQEMILRGKGDPNMNKNKPVKVQSGSRPPRSVSPEILPKMDMQLHRILRAT</sequence>
<evidence type="ECO:0000256" key="1">
    <source>
        <dbReference type="SAM" id="MobiDB-lite"/>
    </source>
</evidence>
<organism evidence="3 4">
    <name type="scientific">Venturia effusa</name>
    <dbReference type="NCBI Taxonomy" id="50376"/>
    <lineage>
        <taxon>Eukaryota</taxon>
        <taxon>Fungi</taxon>
        <taxon>Dikarya</taxon>
        <taxon>Ascomycota</taxon>
        <taxon>Pezizomycotina</taxon>
        <taxon>Dothideomycetes</taxon>
        <taxon>Pleosporomycetidae</taxon>
        <taxon>Venturiales</taxon>
        <taxon>Venturiaceae</taxon>
        <taxon>Venturia</taxon>
    </lineage>
</organism>
<reference evidence="3 4" key="1">
    <citation type="submission" date="2019-07" db="EMBL/GenBank/DDBJ databases">
        <title>Finished genome of Venturia effusa.</title>
        <authorList>
            <person name="Young C.A."/>
            <person name="Cox M.P."/>
            <person name="Ganley A.R.D."/>
            <person name="David W.J."/>
        </authorList>
    </citation>
    <scope>NUCLEOTIDE SEQUENCE [LARGE SCALE GENOMIC DNA]</scope>
    <source>
        <strain evidence="4">albino</strain>
    </source>
</reference>
<keyword evidence="4" id="KW-1185">Reference proteome</keyword>
<feature type="chain" id="PRO_5021964046" evidence="2">
    <location>
        <begin position="19"/>
        <end position="83"/>
    </location>
</feature>
<proteinExistence type="predicted"/>